<feature type="domain" description="Capsule synthesis protein CapA" evidence="2">
    <location>
        <begin position="29"/>
        <end position="395"/>
    </location>
</feature>
<keyword evidence="4" id="KW-1185">Reference proteome</keyword>
<proteinExistence type="inferred from homology"/>
<comment type="similarity">
    <text evidence="1">Belongs to the CapA family.</text>
</comment>
<protein>
    <recommendedName>
        <fullName evidence="2">Capsule synthesis protein CapA domain-containing protein</fullName>
    </recommendedName>
</protein>
<dbReference type="InterPro" id="IPR052169">
    <property type="entry name" value="CW_Biosynth-Accessory"/>
</dbReference>
<evidence type="ECO:0000313" key="4">
    <source>
        <dbReference type="Proteomes" id="UP001203852"/>
    </source>
</evidence>
<dbReference type="EMBL" id="MU404364">
    <property type="protein sequence ID" value="KAI1608296.1"/>
    <property type="molecule type" value="Genomic_DNA"/>
</dbReference>
<organism evidence="3 4">
    <name type="scientific">Exophiala viscosa</name>
    <dbReference type="NCBI Taxonomy" id="2486360"/>
    <lineage>
        <taxon>Eukaryota</taxon>
        <taxon>Fungi</taxon>
        <taxon>Dikarya</taxon>
        <taxon>Ascomycota</taxon>
        <taxon>Pezizomycotina</taxon>
        <taxon>Eurotiomycetes</taxon>
        <taxon>Chaetothyriomycetidae</taxon>
        <taxon>Chaetothyriales</taxon>
        <taxon>Herpotrichiellaceae</taxon>
        <taxon>Exophiala</taxon>
    </lineage>
</organism>
<dbReference type="SUPFAM" id="SSF56300">
    <property type="entry name" value="Metallo-dependent phosphatases"/>
    <property type="match status" value="2"/>
</dbReference>
<evidence type="ECO:0000259" key="2">
    <source>
        <dbReference type="SMART" id="SM00854"/>
    </source>
</evidence>
<accession>A0AAN6DLN3</accession>
<dbReference type="Proteomes" id="UP001203852">
    <property type="component" value="Unassembled WGS sequence"/>
</dbReference>
<sequence>MGNTLSMAPPERPRNQDEELAMKIKDDFTVVAVGDLLQMVPIACRTDPDIQALVQLMRAADMTLANNECTVIDRRTFRGTIAHQNAMPDVADDWANMGIKMVTKANNHTHASGDAGLIQNWEQLHRVGIEYAGADYNLEEARLARFKTTPKGISGLVGVYAEVEDYSQWSGIAAGNAVPVTQEQLDQLQRIRQSILDRRGEVPVPVDDPELNIEGAVQVFGRIFHVPDATEAVDKYLTSITNRIQQHKASKGTTTTKANSLRLKLSQLRAMAGVEDDGTDTLSAFGIRFTVTPGPGELRYDMDAQDLRDILREIRSGAQCSDFLAVTVHWHQNRSLFQHYSFDHYPSDYQIEFAHAAIDSGADLFFAHGVHTLKGVEIYKGKAIFYGLSNYIFHNQLFRSWRDHGHREPTSLDGPIMGDSEFNERRWQWLQRKQNMQALLTRTCYHDGKLDEVRLYPADLGLTPRVGTEWGTPKRPTPELARTMLQDIVEFSKPFGTEVDIIDGVGIVRLP</sequence>
<dbReference type="InterPro" id="IPR029052">
    <property type="entry name" value="Metallo-depent_PP-like"/>
</dbReference>
<evidence type="ECO:0000256" key="1">
    <source>
        <dbReference type="ARBA" id="ARBA00005662"/>
    </source>
</evidence>
<name>A0AAN6DLN3_9EURO</name>
<gene>
    <name evidence="3" type="ORF">EDD36DRAFT_458905</name>
</gene>
<dbReference type="AlphaFoldDB" id="A0AAN6DLN3"/>
<dbReference type="InterPro" id="IPR019079">
    <property type="entry name" value="Capsule_synth_CapA"/>
</dbReference>
<dbReference type="SMART" id="SM00854">
    <property type="entry name" value="PGA_cap"/>
    <property type="match status" value="1"/>
</dbReference>
<dbReference type="Pfam" id="PF09587">
    <property type="entry name" value="PGA_cap"/>
    <property type="match status" value="1"/>
</dbReference>
<dbReference type="PANTHER" id="PTHR33393">
    <property type="entry name" value="POLYGLUTAMINE SYNTHESIS ACCESSORY PROTEIN RV0574C-RELATED"/>
    <property type="match status" value="1"/>
</dbReference>
<reference evidence="3" key="1">
    <citation type="journal article" date="2022" name="bioRxiv">
        <title>Deciphering the potential niche of two novel black yeast fungi from a biological soil crust based on their genomes, phenotypes, and melanin regulation.</title>
        <authorList>
            <consortium name="DOE Joint Genome Institute"/>
            <person name="Carr E.C."/>
            <person name="Barton Q."/>
            <person name="Grambo S."/>
            <person name="Sullivan M."/>
            <person name="Renfro C.M."/>
            <person name="Kuo A."/>
            <person name="Pangilinan J."/>
            <person name="Lipzen A."/>
            <person name="Keymanesh K."/>
            <person name="Savage E."/>
            <person name="Barry K."/>
            <person name="Grigoriev I.V."/>
            <person name="Riekhof W.R."/>
            <person name="Harris S.S."/>
        </authorList>
    </citation>
    <scope>NUCLEOTIDE SEQUENCE</scope>
    <source>
        <strain evidence="3">JF 03-4F</strain>
    </source>
</reference>
<comment type="caution">
    <text evidence="3">The sequence shown here is derived from an EMBL/GenBank/DDBJ whole genome shotgun (WGS) entry which is preliminary data.</text>
</comment>
<dbReference type="PANTHER" id="PTHR33393:SF13">
    <property type="entry name" value="PGA BIOSYNTHESIS PROTEIN CAPA"/>
    <property type="match status" value="1"/>
</dbReference>
<evidence type="ECO:0000313" key="3">
    <source>
        <dbReference type="EMBL" id="KAI1608296.1"/>
    </source>
</evidence>